<accession>A0A563VT86</accession>
<dbReference type="EMBL" id="CAACVJ010000187">
    <property type="protein sequence ID" value="VEP14479.1"/>
    <property type="molecule type" value="Genomic_DNA"/>
</dbReference>
<feature type="domain" description="Reverse transcriptase" evidence="1">
    <location>
        <begin position="33"/>
        <end position="135"/>
    </location>
</feature>
<dbReference type="InterPro" id="IPR043502">
    <property type="entry name" value="DNA/RNA_pol_sf"/>
</dbReference>
<gene>
    <name evidence="2" type="ORF">H1P_2670016</name>
</gene>
<dbReference type="InterPro" id="IPR051083">
    <property type="entry name" value="GrpII_Intron_Splice-Mob/Def"/>
</dbReference>
<evidence type="ECO:0000313" key="3">
    <source>
        <dbReference type="Proteomes" id="UP000320055"/>
    </source>
</evidence>
<proteinExistence type="predicted"/>
<evidence type="ECO:0000259" key="1">
    <source>
        <dbReference type="Pfam" id="PF00078"/>
    </source>
</evidence>
<dbReference type="AlphaFoldDB" id="A0A563VT86"/>
<sequence length="140" mass="16158">MDGIKSLTPKQRLNLVSQLKLEDKSPPIRRVWIPKANGKQRPLGIPVIKDRAVQALLKQALEPEWEAIFEPNSYGFRPGRGCHDAIEAIFRAINRQDKYVLDADISKCFDKINHTKLLQKVNTFPKARRQLRAWLKANVY</sequence>
<dbReference type="SUPFAM" id="SSF56672">
    <property type="entry name" value="DNA/RNA polymerases"/>
    <property type="match status" value="1"/>
</dbReference>
<dbReference type="PANTHER" id="PTHR34047">
    <property type="entry name" value="NUCLEAR INTRON MATURASE 1, MITOCHONDRIAL-RELATED"/>
    <property type="match status" value="1"/>
</dbReference>
<evidence type="ECO:0000313" key="2">
    <source>
        <dbReference type="EMBL" id="VEP14479.1"/>
    </source>
</evidence>
<dbReference type="Pfam" id="PF00078">
    <property type="entry name" value="RVT_1"/>
    <property type="match status" value="1"/>
</dbReference>
<organism evidence="2 3">
    <name type="scientific">Hyella patelloides LEGE 07179</name>
    <dbReference type="NCBI Taxonomy" id="945734"/>
    <lineage>
        <taxon>Bacteria</taxon>
        <taxon>Bacillati</taxon>
        <taxon>Cyanobacteriota</taxon>
        <taxon>Cyanophyceae</taxon>
        <taxon>Pleurocapsales</taxon>
        <taxon>Hyellaceae</taxon>
        <taxon>Hyella</taxon>
    </lineage>
</organism>
<protein>
    <recommendedName>
        <fullName evidence="1">Reverse transcriptase domain-containing protein</fullName>
    </recommendedName>
</protein>
<dbReference type="CDD" id="cd01651">
    <property type="entry name" value="RT_G2_intron"/>
    <property type="match status" value="1"/>
</dbReference>
<reference evidence="2 3" key="1">
    <citation type="submission" date="2019-01" db="EMBL/GenBank/DDBJ databases">
        <authorList>
            <person name="Brito A."/>
        </authorList>
    </citation>
    <scope>NUCLEOTIDE SEQUENCE [LARGE SCALE GENOMIC DNA]</scope>
    <source>
        <strain evidence="2">1</strain>
    </source>
</reference>
<dbReference type="InterPro" id="IPR000477">
    <property type="entry name" value="RT_dom"/>
</dbReference>
<dbReference type="Proteomes" id="UP000320055">
    <property type="component" value="Unassembled WGS sequence"/>
</dbReference>
<name>A0A563VT86_9CYAN</name>
<dbReference type="PANTHER" id="PTHR34047:SF10">
    <property type="entry name" value="GROUP II INTRON-ASSOCIATED OPEN READING FRAME"/>
    <property type="match status" value="1"/>
</dbReference>
<keyword evidence="3" id="KW-1185">Reference proteome</keyword>